<evidence type="ECO:0000313" key="1">
    <source>
        <dbReference type="EMBL" id="TMW62323.1"/>
    </source>
</evidence>
<gene>
    <name evidence="1" type="ORF">Poli38472_009816</name>
</gene>
<accession>A0A8K1FL46</accession>
<dbReference type="EMBL" id="SPLM01000074">
    <property type="protein sequence ID" value="TMW62323.1"/>
    <property type="molecule type" value="Genomic_DNA"/>
</dbReference>
<name>A0A8K1FL46_PYTOL</name>
<organism evidence="1 2">
    <name type="scientific">Pythium oligandrum</name>
    <name type="common">Mycoparasitic fungus</name>
    <dbReference type="NCBI Taxonomy" id="41045"/>
    <lineage>
        <taxon>Eukaryota</taxon>
        <taxon>Sar</taxon>
        <taxon>Stramenopiles</taxon>
        <taxon>Oomycota</taxon>
        <taxon>Peronosporomycetes</taxon>
        <taxon>Pythiales</taxon>
        <taxon>Pythiaceae</taxon>
        <taxon>Pythium</taxon>
    </lineage>
</organism>
<reference evidence="1" key="1">
    <citation type="submission" date="2019-03" db="EMBL/GenBank/DDBJ databases">
        <title>Long read genome sequence of the mycoparasitic Pythium oligandrum ATCC 38472 isolated from sugarbeet rhizosphere.</title>
        <authorList>
            <person name="Gaulin E."/>
        </authorList>
    </citation>
    <scope>NUCLEOTIDE SEQUENCE</scope>
    <source>
        <strain evidence="1">ATCC 38472_TT</strain>
    </source>
</reference>
<comment type="caution">
    <text evidence="1">The sequence shown here is derived from an EMBL/GenBank/DDBJ whole genome shotgun (WGS) entry which is preliminary data.</text>
</comment>
<keyword evidence="2" id="KW-1185">Reference proteome</keyword>
<proteinExistence type="predicted"/>
<protein>
    <submittedName>
        <fullName evidence="1">Uncharacterized protein</fullName>
    </submittedName>
</protein>
<evidence type="ECO:0000313" key="2">
    <source>
        <dbReference type="Proteomes" id="UP000794436"/>
    </source>
</evidence>
<dbReference type="AlphaFoldDB" id="A0A8K1FL46"/>
<dbReference type="Proteomes" id="UP000794436">
    <property type="component" value="Unassembled WGS sequence"/>
</dbReference>
<sequence>MAQRAQKVKRVAQSLQDWSWWMSSVWVVAAFFIDGESRRTRRSNALFSTKEKRLSHSARWNVSERAGDMNEKEDRRGRCWDSQKCSNSRSHCSRSCNARSSFSLRFLGEAIVKESQCQSCHCHHKRETKMPSKEPDEGVRVGIRITIPSTERAGRIRSRQRLAICSRGRKVDQVRNRSPRL</sequence>